<comment type="similarity">
    <text evidence="1">Belongs to the sigma-70 factor family. ECF subfamily.</text>
</comment>
<keyword evidence="2" id="KW-0805">Transcription regulation</keyword>
<evidence type="ECO:0000259" key="6">
    <source>
        <dbReference type="Pfam" id="PF08281"/>
    </source>
</evidence>
<feature type="domain" description="RNA polymerase sigma-70 region 2" evidence="5">
    <location>
        <begin position="22"/>
        <end position="85"/>
    </location>
</feature>
<dbReference type="GO" id="GO:0003677">
    <property type="term" value="F:DNA binding"/>
    <property type="evidence" value="ECO:0007669"/>
    <property type="project" value="InterPro"/>
</dbReference>
<evidence type="ECO:0000313" key="7">
    <source>
        <dbReference type="EMBL" id="KLU02830.1"/>
    </source>
</evidence>
<evidence type="ECO:0000256" key="1">
    <source>
        <dbReference type="ARBA" id="ARBA00010641"/>
    </source>
</evidence>
<dbReference type="AlphaFoldDB" id="A0A0J1B7L3"/>
<dbReference type="Gene3D" id="1.10.1740.10">
    <property type="match status" value="1"/>
</dbReference>
<dbReference type="InterPro" id="IPR036388">
    <property type="entry name" value="WH-like_DNA-bd_sf"/>
</dbReference>
<dbReference type="InterPro" id="IPR007627">
    <property type="entry name" value="RNA_pol_sigma70_r2"/>
</dbReference>
<dbReference type="Proteomes" id="UP000036367">
    <property type="component" value="Unassembled WGS sequence"/>
</dbReference>
<keyword evidence="8" id="KW-1185">Reference proteome</keyword>
<dbReference type="PANTHER" id="PTHR43133">
    <property type="entry name" value="RNA POLYMERASE ECF-TYPE SIGMA FACTO"/>
    <property type="match status" value="1"/>
</dbReference>
<comment type="caution">
    <text evidence="7">The sequence shown here is derived from an EMBL/GenBank/DDBJ whole genome shotgun (WGS) entry which is preliminary data.</text>
</comment>
<keyword evidence="4" id="KW-0804">Transcription</keyword>
<dbReference type="PANTHER" id="PTHR43133:SF62">
    <property type="entry name" value="RNA POLYMERASE SIGMA FACTOR SIGZ"/>
    <property type="match status" value="1"/>
</dbReference>
<organism evidence="7 8">
    <name type="scientific">Rhodopirellula islandica</name>
    <dbReference type="NCBI Taxonomy" id="595434"/>
    <lineage>
        <taxon>Bacteria</taxon>
        <taxon>Pseudomonadati</taxon>
        <taxon>Planctomycetota</taxon>
        <taxon>Planctomycetia</taxon>
        <taxon>Pirellulales</taxon>
        <taxon>Pirellulaceae</taxon>
        <taxon>Rhodopirellula</taxon>
    </lineage>
</organism>
<dbReference type="PATRIC" id="fig|595434.4.peg.4865"/>
<evidence type="ECO:0000256" key="3">
    <source>
        <dbReference type="ARBA" id="ARBA00023082"/>
    </source>
</evidence>
<reference evidence="7" key="1">
    <citation type="submission" date="2015-05" db="EMBL/GenBank/DDBJ databases">
        <title>Permanent draft genome of Rhodopirellula islandicus K833.</title>
        <authorList>
            <person name="Kizina J."/>
            <person name="Richter M."/>
            <person name="Glockner F.O."/>
            <person name="Harder J."/>
        </authorList>
    </citation>
    <scope>NUCLEOTIDE SEQUENCE [LARGE SCALE GENOMIC DNA]</scope>
    <source>
        <strain evidence="7">K833</strain>
    </source>
</reference>
<dbReference type="SUPFAM" id="SSF88946">
    <property type="entry name" value="Sigma2 domain of RNA polymerase sigma factors"/>
    <property type="match status" value="1"/>
</dbReference>
<dbReference type="Pfam" id="PF08281">
    <property type="entry name" value="Sigma70_r4_2"/>
    <property type="match status" value="1"/>
</dbReference>
<gene>
    <name evidence="7" type="ORF">RISK_005126</name>
</gene>
<dbReference type="InterPro" id="IPR013325">
    <property type="entry name" value="RNA_pol_sigma_r2"/>
</dbReference>
<dbReference type="GO" id="GO:0006352">
    <property type="term" value="P:DNA-templated transcription initiation"/>
    <property type="evidence" value="ECO:0007669"/>
    <property type="project" value="InterPro"/>
</dbReference>
<feature type="domain" description="RNA polymerase sigma factor 70 region 4 type 2" evidence="6">
    <location>
        <begin position="125"/>
        <end position="174"/>
    </location>
</feature>
<evidence type="ECO:0000259" key="5">
    <source>
        <dbReference type="Pfam" id="PF04542"/>
    </source>
</evidence>
<protein>
    <submittedName>
        <fullName evidence="7">RNA polymerase sigma-70 factor</fullName>
    </submittedName>
</protein>
<dbReference type="STRING" id="595434.RISK_005126"/>
<dbReference type="InterPro" id="IPR039425">
    <property type="entry name" value="RNA_pol_sigma-70-like"/>
</dbReference>
<proteinExistence type="inferred from homology"/>
<evidence type="ECO:0000256" key="2">
    <source>
        <dbReference type="ARBA" id="ARBA00023015"/>
    </source>
</evidence>
<accession>A0A0J1B7L3</accession>
<dbReference type="GO" id="GO:0016987">
    <property type="term" value="F:sigma factor activity"/>
    <property type="evidence" value="ECO:0007669"/>
    <property type="project" value="UniProtKB-KW"/>
</dbReference>
<dbReference type="SUPFAM" id="SSF88659">
    <property type="entry name" value="Sigma3 and sigma4 domains of RNA polymerase sigma factors"/>
    <property type="match status" value="1"/>
</dbReference>
<keyword evidence="3" id="KW-0731">Sigma factor</keyword>
<dbReference type="InterPro" id="IPR013249">
    <property type="entry name" value="RNA_pol_sigma70_r4_t2"/>
</dbReference>
<dbReference type="Pfam" id="PF04542">
    <property type="entry name" value="Sigma70_r2"/>
    <property type="match status" value="1"/>
</dbReference>
<dbReference type="RefSeq" id="WP_047816215.1">
    <property type="nucleotide sequence ID" value="NZ_LECT01000043.1"/>
</dbReference>
<dbReference type="OrthoDB" id="9784272at2"/>
<dbReference type="Gene3D" id="1.10.10.10">
    <property type="entry name" value="Winged helix-like DNA-binding domain superfamily/Winged helix DNA-binding domain"/>
    <property type="match status" value="1"/>
</dbReference>
<sequence>MSNSILERIAAGEHSAVGDCLDQYGRLVWSLARRLAPTAEDAEDAVQEAFVSIWQNAARFDSEKSTEVTFIAMIARRRIIDRMRRGIRPTECEVGGGDLLVNEQADESATAGSRAAELADEARKADSCLRKLSVEQQKVIDLSIHRGLSHGRISEVIGMPLGTVKSNARRALLSLKECMNRQGRSPIVAAADQSGGGL</sequence>
<evidence type="ECO:0000313" key="8">
    <source>
        <dbReference type="Proteomes" id="UP000036367"/>
    </source>
</evidence>
<name>A0A0J1B7L3_RHOIS</name>
<dbReference type="InterPro" id="IPR013324">
    <property type="entry name" value="RNA_pol_sigma_r3/r4-like"/>
</dbReference>
<dbReference type="NCBIfam" id="TIGR02937">
    <property type="entry name" value="sigma70-ECF"/>
    <property type="match status" value="1"/>
</dbReference>
<evidence type="ECO:0000256" key="4">
    <source>
        <dbReference type="ARBA" id="ARBA00023163"/>
    </source>
</evidence>
<dbReference type="InterPro" id="IPR014284">
    <property type="entry name" value="RNA_pol_sigma-70_dom"/>
</dbReference>
<dbReference type="EMBL" id="LECT01000043">
    <property type="protein sequence ID" value="KLU02830.1"/>
    <property type="molecule type" value="Genomic_DNA"/>
</dbReference>